<dbReference type="AlphaFoldDB" id="A0A5C5ZSD5"/>
<evidence type="ECO:0000313" key="13">
    <source>
        <dbReference type="EMBL" id="TWT89681.1"/>
    </source>
</evidence>
<dbReference type="Pfam" id="PF00459">
    <property type="entry name" value="Inositol_P"/>
    <property type="match status" value="1"/>
</dbReference>
<dbReference type="RefSeq" id="WP_146395536.1">
    <property type="nucleotide sequence ID" value="NZ_SJPQ01000001.1"/>
</dbReference>
<sequence length="291" mass="31250">MPQDTPKTAPPAAPAPEAAERLDFARQIALEAGAVTLQHFRSKSLSVDRKSDDSPVTIADRDAEELLRKRISERFPDDAILGEEFGEKPGVSGLRWVLDPIDGTKSFIHGAPLYTTLIAVLDEREAESAAGEPLLGVINAPATGETVWAAVGGGCWSEDRGVGGRDAEAPTRCRVSSTEALAEGLLLTTAARTFRRREPDAFDVYTSLQDKSRLTRTWGDAYGYLMVATGRAEVMIDAEMSLWDAAALKPIIEEAGGRFCDWSGEATVHSGEAIATNGLVADEVLAHTRGR</sequence>
<dbReference type="UniPathway" id="UPA00031">
    <property type="reaction ID" value="UER00013"/>
</dbReference>
<dbReference type="EMBL" id="SJPQ01000001">
    <property type="protein sequence ID" value="TWT89681.1"/>
    <property type="molecule type" value="Genomic_DNA"/>
</dbReference>
<comment type="cofactor">
    <cofactor evidence="1 12">
        <name>Mg(2+)</name>
        <dbReference type="ChEBI" id="CHEBI:18420"/>
    </cofactor>
</comment>
<dbReference type="GO" id="GO:0000105">
    <property type="term" value="P:L-histidine biosynthetic process"/>
    <property type="evidence" value="ECO:0007669"/>
    <property type="project" value="UniProtKB-UniRule"/>
</dbReference>
<dbReference type="PANTHER" id="PTHR43200">
    <property type="entry name" value="PHOSPHATASE"/>
    <property type="match status" value="1"/>
</dbReference>
<name>A0A5C5ZSD5_9BACT</name>
<reference evidence="13 14" key="1">
    <citation type="submission" date="2019-02" db="EMBL/GenBank/DDBJ databases">
        <title>Deep-cultivation of Planctomycetes and their phenomic and genomic characterization uncovers novel biology.</title>
        <authorList>
            <person name="Wiegand S."/>
            <person name="Jogler M."/>
            <person name="Boedeker C."/>
            <person name="Pinto D."/>
            <person name="Vollmers J."/>
            <person name="Rivas-Marin E."/>
            <person name="Kohn T."/>
            <person name="Peeters S.H."/>
            <person name="Heuer A."/>
            <person name="Rast P."/>
            <person name="Oberbeckmann S."/>
            <person name="Bunk B."/>
            <person name="Jeske O."/>
            <person name="Meyerdierks A."/>
            <person name="Storesund J.E."/>
            <person name="Kallscheuer N."/>
            <person name="Luecker S."/>
            <person name="Lage O.M."/>
            <person name="Pohl T."/>
            <person name="Merkel B.J."/>
            <person name="Hornburger P."/>
            <person name="Mueller R.-W."/>
            <person name="Bruemmer F."/>
            <person name="Labrenz M."/>
            <person name="Spormann A.M."/>
            <person name="Op Den Camp H."/>
            <person name="Overmann J."/>
            <person name="Amann R."/>
            <person name="Jetten M.S.M."/>
            <person name="Mascher T."/>
            <person name="Medema M.H."/>
            <person name="Devos D.P."/>
            <person name="Kaster A.-K."/>
            <person name="Ovreas L."/>
            <person name="Rohde M."/>
            <person name="Galperin M.Y."/>
            <person name="Jogler C."/>
        </authorList>
    </citation>
    <scope>NUCLEOTIDE SEQUENCE [LARGE SCALE GENOMIC DNA]</scope>
    <source>
        <strain evidence="13 14">Mal64</strain>
    </source>
</reference>
<evidence type="ECO:0000256" key="3">
    <source>
        <dbReference type="ARBA" id="ARBA00009759"/>
    </source>
</evidence>
<comment type="similarity">
    <text evidence="3">Belongs to the inositol monophosphatase superfamily.</text>
</comment>
<feature type="binding site" evidence="12">
    <location>
        <position position="99"/>
    </location>
    <ligand>
        <name>Mg(2+)</name>
        <dbReference type="ChEBI" id="CHEBI:18420"/>
        <label>1</label>
        <note>catalytic</note>
    </ligand>
</feature>
<evidence type="ECO:0000256" key="1">
    <source>
        <dbReference type="ARBA" id="ARBA00001946"/>
    </source>
</evidence>
<dbReference type="InterPro" id="IPR011809">
    <property type="entry name" value="His_9_proposed"/>
</dbReference>
<dbReference type="Proteomes" id="UP000315440">
    <property type="component" value="Unassembled WGS sequence"/>
</dbReference>
<dbReference type="NCBIfam" id="TIGR02067">
    <property type="entry name" value="his_9_HisN"/>
    <property type="match status" value="1"/>
</dbReference>
<keyword evidence="14" id="KW-1185">Reference proteome</keyword>
<evidence type="ECO:0000256" key="8">
    <source>
        <dbReference type="ARBA" id="ARBA00022842"/>
    </source>
</evidence>
<comment type="catalytic activity">
    <reaction evidence="10">
        <text>L-histidinol phosphate + H2O = L-histidinol + phosphate</text>
        <dbReference type="Rhea" id="RHEA:14465"/>
        <dbReference type="ChEBI" id="CHEBI:15377"/>
        <dbReference type="ChEBI" id="CHEBI:43474"/>
        <dbReference type="ChEBI" id="CHEBI:57699"/>
        <dbReference type="ChEBI" id="CHEBI:57980"/>
        <dbReference type="EC" id="3.1.3.15"/>
    </reaction>
</comment>
<dbReference type="GO" id="GO:0004401">
    <property type="term" value="F:histidinol-phosphatase activity"/>
    <property type="evidence" value="ECO:0007669"/>
    <property type="project" value="UniProtKB-UniRule"/>
</dbReference>
<keyword evidence="9" id="KW-0368">Histidine biosynthesis</keyword>
<dbReference type="SUPFAM" id="SSF56655">
    <property type="entry name" value="Carbohydrate phosphatase"/>
    <property type="match status" value="1"/>
</dbReference>
<dbReference type="GO" id="GO:0046872">
    <property type="term" value="F:metal ion binding"/>
    <property type="evidence" value="ECO:0007669"/>
    <property type="project" value="UniProtKB-KW"/>
</dbReference>
<keyword evidence="5" id="KW-0028">Amino-acid biosynthesis</keyword>
<dbReference type="FunFam" id="3.30.540.10:FF:000003">
    <property type="entry name" value="Inositol-1-monophosphatase"/>
    <property type="match status" value="1"/>
</dbReference>
<feature type="binding site" evidence="12">
    <location>
        <position position="83"/>
    </location>
    <ligand>
        <name>Mg(2+)</name>
        <dbReference type="ChEBI" id="CHEBI:18420"/>
        <label>1</label>
        <note>catalytic</note>
    </ligand>
</feature>
<evidence type="ECO:0000256" key="2">
    <source>
        <dbReference type="ARBA" id="ARBA00004970"/>
    </source>
</evidence>
<gene>
    <name evidence="13" type="primary">hisN_1</name>
    <name evidence="13" type="ORF">Mal64_00600</name>
</gene>
<accession>A0A5C5ZSD5</accession>
<dbReference type="PROSITE" id="PS00629">
    <property type="entry name" value="IMP_1"/>
    <property type="match status" value="1"/>
</dbReference>
<dbReference type="PANTHER" id="PTHR43200:SF6">
    <property type="entry name" value="3'(2'),5'-BISPHOSPHATE NUCLEOTIDASE"/>
    <property type="match status" value="1"/>
</dbReference>
<comment type="pathway">
    <text evidence="2">Amino-acid biosynthesis; L-histidine biosynthesis; L-histidine from 5-phospho-alpha-D-ribose 1-diphosphate: step 8/9.</text>
</comment>
<evidence type="ECO:0000256" key="12">
    <source>
        <dbReference type="PIRSR" id="PIRSR600760-2"/>
    </source>
</evidence>
<evidence type="ECO:0000313" key="14">
    <source>
        <dbReference type="Proteomes" id="UP000315440"/>
    </source>
</evidence>
<dbReference type="Gene3D" id="3.30.540.10">
    <property type="entry name" value="Fructose-1,6-Bisphosphatase, subunit A, domain 1"/>
    <property type="match status" value="1"/>
</dbReference>
<dbReference type="InterPro" id="IPR000760">
    <property type="entry name" value="Inositol_monophosphatase-like"/>
</dbReference>
<dbReference type="InterPro" id="IPR020583">
    <property type="entry name" value="Inositol_monoP_metal-BS"/>
</dbReference>
<evidence type="ECO:0000256" key="4">
    <source>
        <dbReference type="ARBA" id="ARBA00013085"/>
    </source>
</evidence>
<dbReference type="OrthoDB" id="9772456at2"/>
<evidence type="ECO:0000256" key="7">
    <source>
        <dbReference type="ARBA" id="ARBA00022801"/>
    </source>
</evidence>
<feature type="binding site" evidence="12">
    <location>
        <position position="244"/>
    </location>
    <ligand>
        <name>Mg(2+)</name>
        <dbReference type="ChEBI" id="CHEBI:18420"/>
        <label>1</label>
        <note>catalytic</note>
    </ligand>
</feature>
<evidence type="ECO:0000256" key="11">
    <source>
        <dbReference type="NCBIfam" id="TIGR02067"/>
    </source>
</evidence>
<feature type="binding site" evidence="12">
    <location>
        <position position="101"/>
    </location>
    <ligand>
        <name>Mg(2+)</name>
        <dbReference type="ChEBI" id="CHEBI:18420"/>
        <label>1</label>
        <note>catalytic</note>
    </ligand>
</feature>
<feature type="binding site" evidence="12">
    <location>
        <position position="102"/>
    </location>
    <ligand>
        <name>Mg(2+)</name>
        <dbReference type="ChEBI" id="CHEBI:18420"/>
        <label>1</label>
        <note>catalytic</note>
    </ligand>
</feature>
<dbReference type="CDD" id="cd01641">
    <property type="entry name" value="Bacterial_IMPase_like_1"/>
    <property type="match status" value="1"/>
</dbReference>
<dbReference type="Gene3D" id="3.40.190.80">
    <property type="match status" value="1"/>
</dbReference>
<keyword evidence="7 13" id="KW-0378">Hydrolase</keyword>
<evidence type="ECO:0000256" key="9">
    <source>
        <dbReference type="ARBA" id="ARBA00023102"/>
    </source>
</evidence>
<keyword evidence="8 12" id="KW-0460">Magnesium</keyword>
<dbReference type="EC" id="3.1.3.15" evidence="4 11"/>
<organism evidence="13 14">
    <name type="scientific">Pseudobythopirellula maris</name>
    <dbReference type="NCBI Taxonomy" id="2527991"/>
    <lineage>
        <taxon>Bacteria</taxon>
        <taxon>Pseudomonadati</taxon>
        <taxon>Planctomycetota</taxon>
        <taxon>Planctomycetia</taxon>
        <taxon>Pirellulales</taxon>
        <taxon>Lacipirellulaceae</taxon>
        <taxon>Pseudobythopirellula</taxon>
    </lineage>
</organism>
<evidence type="ECO:0000256" key="10">
    <source>
        <dbReference type="ARBA" id="ARBA00049158"/>
    </source>
</evidence>
<comment type="caution">
    <text evidence="13">The sequence shown here is derived from an EMBL/GenBank/DDBJ whole genome shotgun (WGS) entry which is preliminary data.</text>
</comment>
<evidence type="ECO:0000256" key="6">
    <source>
        <dbReference type="ARBA" id="ARBA00022723"/>
    </source>
</evidence>
<keyword evidence="6 12" id="KW-0479">Metal-binding</keyword>
<evidence type="ECO:0000256" key="5">
    <source>
        <dbReference type="ARBA" id="ARBA00022605"/>
    </source>
</evidence>
<dbReference type="InterPro" id="IPR051090">
    <property type="entry name" value="Inositol_monoP_superfamily"/>
</dbReference>
<protein>
    <recommendedName>
        <fullName evidence="4 11">Histidinol-phosphatase</fullName>
        <ecNumber evidence="4 11">3.1.3.15</ecNumber>
    </recommendedName>
</protein>
<dbReference type="PRINTS" id="PR00377">
    <property type="entry name" value="IMPHPHTASES"/>
</dbReference>
<proteinExistence type="inferred from homology"/>